<dbReference type="PANTHER" id="PTHR36112">
    <property type="entry name" value="RIBOSOMAL RNA SMALL SUBUNIT METHYLTRANSFERASE J"/>
    <property type="match status" value="1"/>
</dbReference>
<keyword evidence="1" id="KW-0808">Transferase</keyword>
<dbReference type="PANTHER" id="PTHR36112:SF1">
    <property type="entry name" value="RIBOSOMAL RNA SMALL SUBUNIT METHYLTRANSFERASE J"/>
    <property type="match status" value="1"/>
</dbReference>
<organism evidence="1 2">
    <name type="scientific">Desulforamulus putei DSM 12395</name>
    <dbReference type="NCBI Taxonomy" id="1121429"/>
    <lineage>
        <taxon>Bacteria</taxon>
        <taxon>Bacillati</taxon>
        <taxon>Bacillota</taxon>
        <taxon>Clostridia</taxon>
        <taxon>Eubacteriales</taxon>
        <taxon>Peptococcaceae</taxon>
        <taxon>Desulforamulus</taxon>
    </lineage>
</organism>
<gene>
    <name evidence="1" type="ORF">SAMN02745133_00381</name>
</gene>
<dbReference type="AlphaFoldDB" id="A0A1M4T7I9"/>
<dbReference type="OrthoDB" id="1653798at2"/>
<dbReference type="GO" id="GO:0008990">
    <property type="term" value="F:rRNA (guanine-N2-)-methyltransferase activity"/>
    <property type="evidence" value="ECO:0007669"/>
    <property type="project" value="InterPro"/>
</dbReference>
<dbReference type="STRING" id="1121429.SAMN02745133_00381"/>
<proteinExistence type="predicted"/>
<keyword evidence="1" id="KW-0489">Methyltransferase</keyword>
<dbReference type="Proteomes" id="UP000184148">
    <property type="component" value="Unassembled WGS sequence"/>
</dbReference>
<evidence type="ECO:0000313" key="1">
    <source>
        <dbReference type="EMBL" id="SHE40502.1"/>
    </source>
</evidence>
<evidence type="ECO:0000313" key="2">
    <source>
        <dbReference type="Proteomes" id="UP000184148"/>
    </source>
</evidence>
<name>A0A1M4T7I9_9FIRM</name>
<dbReference type="SUPFAM" id="SSF53335">
    <property type="entry name" value="S-adenosyl-L-methionine-dependent methyltransferases"/>
    <property type="match status" value="1"/>
</dbReference>
<dbReference type="Gene3D" id="3.40.50.150">
    <property type="entry name" value="Vaccinia Virus protein VP39"/>
    <property type="match status" value="1"/>
</dbReference>
<accession>A0A1M4T7I9</accession>
<dbReference type="Pfam" id="PF04445">
    <property type="entry name" value="SAM_MT"/>
    <property type="match status" value="1"/>
</dbReference>
<protein>
    <submittedName>
        <fullName evidence="1">Putative SAM-dependent methyltransferase</fullName>
    </submittedName>
</protein>
<dbReference type="InterPro" id="IPR029063">
    <property type="entry name" value="SAM-dependent_MTases_sf"/>
</dbReference>
<dbReference type="InterPro" id="IPR007536">
    <property type="entry name" value="16SrRNA_methylTrfase_J"/>
</dbReference>
<sequence length="266" mass="29488">MKRSLVITTGIRSAADLEEKALALSRELNVPYIRREKKSLAAVREQGQADAILLVSQDKLSMVIDGKELFFHPGLAKLRIKEIQSGKTDQMIRAMNLKEGDSLLDCTLGLAADALVASYVVGPRGTVIGLEDAAPVAEIVRRGLQSYTGEKPELLNAMRRIQVVHTDHLTYLKNLPAGSFDVVYFDPMFRVAREKSSSMAPLRPFANNSPLAKEAVAEAVRVARKRVVMKENRGSEEFQRLNFHRIQGGRYSPVAYGIIEKVVPCQ</sequence>
<keyword evidence="2" id="KW-1185">Reference proteome</keyword>
<reference evidence="2" key="1">
    <citation type="submission" date="2016-11" db="EMBL/GenBank/DDBJ databases">
        <authorList>
            <person name="Varghese N."/>
            <person name="Submissions S."/>
        </authorList>
    </citation>
    <scope>NUCLEOTIDE SEQUENCE [LARGE SCALE GENOMIC DNA]</scope>
    <source>
        <strain evidence="2">DSM 12395</strain>
    </source>
</reference>
<dbReference type="EMBL" id="FQUY01000001">
    <property type="protein sequence ID" value="SHE40502.1"/>
    <property type="molecule type" value="Genomic_DNA"/>
</dbReference>
<dbReference type="RefSeq" id="WP_073234811.1">
    <property type="nucleotide sequence ID" value="NZ_FQUY01000001.1"/>
</dbReference>